<feature type="region of interest" description="Disordered" evidence="1">
    <location>
        <begin position="1"/>
        <end position="30"/>
    </location>
</feature>
<evidence type="ECO:0000313" key="3">
    <source>
        <dbReference type="Proteomes" id="UP000479190"/>
    </source>
</evidence>
<dbReference type="AlphaFoldDB" id="A0A6H5IR33"/>
<accession>A0A6H5IR33</accession>
<evidence type="ECO:0000256" key="1">
    <source>
        <dbReference type="SAM" id="MobiDB-lite"/>
    </source>
</evidence>
<keyword evidence="3" id="KW-1185">Reference proteome</keyword>
<evidence type="ECO:0000313" key="2">
    <source>
        <dbReference type="EMBL" id="CAB0039935.1"/>
    </source>
</evidence>
<dbReference type="EMBL" id="CADCXV010000984">
    <property type="protein sequence ID" value="CAB0039935.1"/>
    <property type="molecule type" value="Genomic_DNA"/>
</dbReference>
<proteinExistence type="predicted"/>
<name>A0A6H5IR33_9HYME</name>
<feature type="compositionally biased region" description="Low complexity" evidence="1">
    <location>
        <begin position="1"/>
        <end position="17"/>
    </location>
</feature>
<sequence length="188" mass="21345">MVAARAAARRAAASRSSQQHTEAVASAVGVRWRPATERVRAEEEESEREQTAPCVSVWDQNVVCPIRGAANLRSLTSLEPNAPCRCRGFLILNLAPVWHLSILSETRRNASAMLRTRLDSWNVYTYRARPAISMMNSSCSDLSIQSSIWWSICISYIYIYTLDHFSRRPINYADEREYNDARDDSISE</sequence>
<dbReference type="Proteomes" id="UP000479190">
    <property type="component" value="Unassembled WGS sequence"/>
</dbReference>
<reference evidence="2 3" key="1">
    <citation type="submission" date="2020-02" db="EMBL/GenBank/DDBJ databases">
        <authorList>
            <person name="Ferguson B K."/>
        </authorList>
    </citation>
    <scope>NUCLEOTIDE SEQUENCE [LARGE SCALE GENOMIC DNA]</scope>
</reference>
<organism evidence="2 3">
    <name type="scientific">Trichogramma brassicae</name>
    <dbReference type="NCBI Taxonomy" id="86971"/>
    <lineage>
        <taxon>Eukaryota</taxon>
        <taxon>Metazoa</taxon>
        <taxon>Ecdysozoa</taxon>
        <taxon>Arthropoda</taxon>
        <taxon>Hexapoda</taxon>
        <taxon>Insecta</taxon>
        <taxon>Pterygota</taxon>
        <taxon>Neoptera</taxon>
        <taxon>Endopterygota</taxon>
        <taxon>Hymenoptera</taxon>
        <taxon>Apocrita</taxon>
        <taxon>Proctotrupomorpha</taxon>
        <taxon>Chalcidoidea</taxon>
        <taxon>Trichogrammatidae</taxon>
        <taxon>Trichogramma</taxon>
    </lineage>
</organism>
<gene>
    <name evidence="2" type="ORF">TBRA_LOCUS11673</name>
</gene>
<protein>
    <submittedName>
        <fullName evidence="2">Uncharacterized protein</fullName>
    </submittedName>
</protein>